<dbReference type="OrthoDB" id="1046984at2"/>
<dbReference type="SUPFAM" id="SSF47226">
    <property type="entry name" value="Histidine-containing phosphotransfer domain, HPT domain"/>
    <property type="match status" value="1"/>
</dbReference>
<dbReference type="PROSITE" id="PS50109">
    <property type="entry name" value="HIS_KIN"/>
    <property type="match status" value="1"/>
</dbReference>
<dbReference type="SUPFAM" id="SSF55874">
    <property type="entry name" value="ATPase domain of HSP90 chaperone/DNA topoisomerase II/histidine kinase"/>
    <property type="match status" value="1"/>
</dbReference>
<dbReference type="PANTHER" id="PTHR45339">
    <property type="entry name" value="HYBRID SIGNAL TRANSDUCTION HISTIDINE KINASE J"/>
    <property type="match status" value="1"/>
</dbReference>
<feature type="modified residue" description="4-aspartylphosphate" evidence="12">
    <location>
        <position position="382"/>
    </location>
</feature>
<evidence type="ECO:0000313" key="16">
    <source>
        <dbReference type="Proteomes" id="UP000008634"/>
    </source>
</evidence>
<dbReference type="PRINTS" id="PR00344">
    <property type="entry name" value="BCTRLSENSOR"/>
</dbReference>
<dbReference type="SMART" id="SM00387">
    <property type="entry name" value="HATPase_c"/>
    <property type="match status" value="1"/>
</dbReference>
<dbReference type="KEGG" id="cao:Celal_4130"/>
<evidence type="ECO:0000256" key="11">
    <source>
        <dbReference type="ARBA" id="ARBA00023136"/>
    </source>
</evidence>
<sequence length="591" mass="66593">MKSNELLSYISDLESKLSSFSFEELTSDEAVRLKNSFESFKEKIEAKTEQTVTSETPRKVRSLNKTFKKTNKTAPTSNDEQLIARVSHEIRTPLNGIIGFTELLSESTLTEGQTTHVQAIKGASNTLLNLINELLDYSKLTSGTAYFESVDFNFNNIVNDVCYLCQTLIVNPKVAFNVSFSDGIPKNLIGDPSKLSQVLLNLIGNAIKFVEAGSIDLVIDVVKKNKDNVELSFSVIDTGIGIAEDKLTSIFDYYNQASEDTQKHYGGTGLGLSIVRHIVESLNGHISVKSELGVGTTFNFMLPYQIGQAKDLVSNVLVDEEILKQEKQVKKLNILVFEDNTMNQKLIQNRLNNWGCSNFITDDLNEGIAILEHYKIDIILMDLRMPVTSGYVVANVIREHKNERIKSLPIIALTADFSIKDKNLCAINGINDYLLKPFEARGLLQKIITNTNKLNRIEQMKSPQVISKINFTEPSNVNLFGVIEDCLGDVEMLEELVQLFKQNIVEFIGKTKLDLKHSNIKGVQFNTHKIKAGLKIMKTDGLLRIVEQMHKVCIEDQDFKYLNFLFDCFVKEYPLLEKEIDTIIISYKNSN</sequence>
<dbReference type="PROSITE" id="PS50110">
    <property type="entry name" value="RESPONSE_REGULATORY"/>
    <property type="match status" value="1"/>
</dbReference>
<feature type="domain" description="Histidine kinase" evidence="13">
    <location>
        <begin position="85"/>
        <end position="306"/>
    </location>
</feature>
<dbReference type="RefSeq" id="WP_013552820.1">
    <property type="nucleotide sequence ID" value="NC_014934.1"/>
</dbReference>
<proteinExistence type="predicted"/>
<keyword evidence="15" id="KW-0808">Transferase</keyword>
<comment type="catalytic activity">
    <reaction evidence="1">
        <text>ATP + protein L-histidine = ADP + protein N-phospho-L-histidine.</text>
        <dbReference type="EC" id="2.7.13.3"/>
    </reaction>
</comment>
<keyword evidence="6" id="KW-0812">Transmembrane</keyword>
<keyword evidence="7" id="KW-0547">Nucleotide-binding</keyword>
<evidence type="ECO:0000313" key="15">
    <source>
        <dbReference type="EMBL" id="ADV51372.1"/>
    </source>
</evidence>
<dbReference type="GO" id="GO:0000155">
    <property type="term" value="F:phosphorelay sensor kinase activity"/>
    <property type="evidence" value="ECO:0007669"/>
    <property type="project" value="InterPro"/>
</dbReference>
<dbReference type="InterPro" id="IPR036641">
    <property type="entry name" value="HPT_dom_sf"/>
</dbReference>
<dbReference type="eggNOG" id="COG0745">
    <property type="taxonomic scope" value="Bacteria"/>
</dbReference>
<dbReference type="Gene3D" id="3.30.565.10">
    <property type="entry name" value="Histidine kinase-like ATPase, C-terminal domain"/>
    <property type="match status" value="1"/>
</dbReference>
<dbReference type="SMART" id="SM00388">
    <property type="entry name" value="HisKA"/>
    <property type="match status" value="1"/>
</dbReference>
<dbReference type="InterPro" id="IPR001789">
    <property type="entry name" value="Sig_transdc_resp-reg_receiver"/>
</dbReference>
<dbReference type="GO" id="GO:0005524">
    <property type="term" value="F:ATP binding"/>
    <property type="evidence" value="ECO:0007669"/>
    <property type="project" value="UniProtKB-KW"/>
</dbReference>
<evidence type="ECO:0000256" key="4">
    <source>
        <dbReference type="ARBA" id="ARBA00022475"/>
    </source>
</evidence>
<keyword evidence="11" id="KW-0472">Membrane</keyword>
<dbReference type="AlphaFoldDB" id="E6XEP4"/>
<dbReference type="InterPro" id="IPR003594">
    <property type="entry name" value="HATPase_dom"/>
</dbReference>
<evidence type="ECO:0000256" key="6">
    <source>
        <dbReference type="ARBA" id="ARBA00022692"/>
    </source>
</evidence>
<dbReference type="Pfam" id="PF00512">
    <property type="entry name" value="HisKA"/>
    <property type="match status" value="1"/>
</dbReference>
<dbReference type="CDD" id="cd00082">
    <property type="entry name" value="HisKA"/>
    <property type="match status" value="1"/>
</dbReference>
<keyword evidence="9" id="KW-1133">Transmembrane helix</keyword>
<reference evidence="15 16" key="1">
    <citation type="journal article" date="2010" name="Stand. Genomic Sci.">
        <title>Complete genome sequence of Cellulophaga algicola type strain (IC166).</title>
        <authorList>
            <person name="Abt B."/>
            <person name="Lu M."/>
            <person name="Misra M."/>
            <person name="Han C."/>
            <person name="Nolan M."/>
            <person name="Lucas S."/>
            <person name="Hammon N."/>
            <person name="Deshpande S."/>
            <person name="Cheng J.F."/>
            <person name="Tapia R."/>
            <person name="Goodwin L."/>
            <person name="Pitluck S."/>
            <person name="Liolios K."/>
            <person name="Pagani I."/>
            <person name="Ivanova N."/>
            <person name="Mavromatis K."/>
            <person name="Ovchinikova G."/>
            <person name="Pati A."/>
            <person name="Chen A."/>
            <person name="Palaniappan K."/>
            <person name="Land M."/>
            <person name="Hauser L."/>
            <person name="Chang Y.J."/>
            <person name="Jeffries C.D."/>
            <person name="Detter J.C."/>
            <person name="Brambilla E."/>
            <person name="Rohde M."/>
            <person name="Tindall B.J."/>
            <person name="Goker M."/>
            <person name="Woyke T."/>
            <person name="Bristow J."/>
            <person name="Eisen J.A."/>
            <person name="Markowitz V."/>
            <person name="Hugenholtz P."/>
            <person name="Kyrpides N.C."/>
            <person name="Klenk H.P."/>
            <person name="Lapidus A."/>
        </authorList>
    </citation>
    <scope>NUCLEOTIDE SEQUENCE [LARGE SCALE GENOMIC DNA]</scope>
    <source>
        <strain evidence="16">DSM 14237 / IC166 / ACAM 630</strain>
    </source>
</reference>
<keyword evidence="15" id="KW-0418">Kinase</keyword>
<dbReference type="Gene3D" id="1.10.287.130">
    <property type="match status" value="1"/>
</dbReference>
<dbReference type="GO" id="GO:0005886">
    <property type="term" value="C:plasma membrane"/>
    <property type="evidence" value="ECO:0007669"/>
    <property type="project" value="UniProtKB-SubCell"/>
</dbReference>
<dbReference type="EMBL" id="CP002453">
    <property type="protein sequence ID" value="ADV51372.1"/>
    <property type="molecule type" value="Genomic_DNA"/>
</dbReference>
<dbReference type="FunFam" id="3.30.565.10:FF:000010">
    <property type="entry name" value="Sensor histidine kinase RcsC"/>
    <property type="match status" value="1"/>
</dbReference>
<accession>E6XEP4</accession>
<dbReference type="Proteomes" id="UP000008634">
    <property type="component" value="Chromosome"/>
</dbReference>
<protein>
    <recommendedName>
        <fullName evidence="3">histidine kinase</fullName>
        <ecNumber evidence="3">2.7.13.3</ecNumber>
    </recommendedName>
</protein>
<dbReference type="SMART" id="SM00448">
    <property type="entry name" value="REC"/>
    <property type="match status" value="1"/>
</dbReference>
<dbReference type="InterPro" id="IPR003661">
    <property type="entry name" value="HisK_dim/P_dom"/>
</dbReference>
<dbReference type="Gene3D" id="3.40.50.2300">
    <property type="match status" value="1"/>
</dbReference>
<dbReference type="CDD" id="cd16922">
    <property type="entry name" value="HATPase_EvgS-ArcB-TorS-like"/>
    <property type="match status" value="1"/>
</dbReference>
<feature type="domain" description="Response regulatory" evidence="14">
    <location>
        <begin position="333"/>
        <end position="451"/>
    </location>
</feature>
<evidence type="ECO:0000259" key="13">
    <source>
        <dbReference type="PROSITE" id="PS50109"/>
    </source>
</evidence>
<evidence type="ECO:0000256" key="7">
    <source>
        <dbReference type="ARBA" id="ARBA00022741"/>
    </source>
</evidence>
<dbReference type="SUPFAM" id="SSF47384">
    <property type="entry name" value="Homodimeric domain of signal transducing histidine kinase"/>
    <property type="match status" value="1"/>
</dbReference>
<dbReference type="eggNOG" id="COG2198">
    <property type="taxonomic scope" value="Bacteria"/>
</dbReference>
<evidence type="ECO:0000256" key="1">
    <source>
        <dbReference type="ARBA" id="ARBA00000085"/>
    </source>
</evidence>
<dbReference type="STRING" id="688270.Celal_4130"/>
<organism evidence="15 16">
    <name type="scientific">Cellulophaga algicola (strain DSM 14237 / IC166 / ACAM 630)</name>
    <dbReference type="NCBI Taxonomy" id="688270"/>
    <lineage>
        <taxon>Bacteria</taxon>
        <taxon>Pseudomonadati</taxon>
        <taxon>Bacteroidota</taxon>
        <taxon>Flavobacteriia</taxon>
        <taxon>Flavobacteriales</taxon>
        <taxon>Flavobacteriaceae</taxon>
        <taxon>Cellulophaga</taxon>
    </lineage>
</organism>
<dbReference type="EC" id="2.7.13.3" evidence="3"/>
<keyword evidence="8" id="KW-0067">ATP-binding</keyword>
<keyword evidence="4" id="KW-1003">Cell membrane</keyword>
<dbReference type="SUPFAM" id="SSF52172">
    <property type="entry name" value="CheY-like"/>
    <property type="match status" value="1"/>
</dbReference>
<evidence type="ECO:0000256" key="5">
    <source>
        <dbReference type="ARBA" id="ARBA00022553"/>
    </source>
</evidence>
<keyword evidence="5 12" id="KW-0597">Phosphoprotein</keyword>
<evidence type="ECO:0000259" key="14">
    <source>
        <dbReference type="PROSITE" id="PS50110"/>
    </source>
</evidence>
<evidence type="ECO:0000256" key="3">
    <source>
        <dbReference type="ARBA" id="ARBA00012438"/>
    </source>
</evidence>
<gene>
    <name evidence="15" type="ordered locus">Celal_4130</name>
</gene>
<dbReference type="InterPro" id="IPR004358">
    <property type="entry name" value="Sig_transdc_His_kin-like_C"/>
</dbReference>
<dbReference type="HOGENOM" id="CLU_000445_114_15_10"/>
<evidence type="ECO:0000256" key="10">
    <source>
        <dbReference type="ARBA" id="ARBA00023012"/>
    </source>
</evidence>
<comment type="subcellular location">
    <subcellularLocation>
        <location evidence="2">Cell membrane</location>
        <topology evidence="2">Multi-pass membrane protein</topology>
    </subcellularLocation>
</comment>
<dbReference type="PANTHER" id="PTHR45339:SF1">
    <property type="entry name" value="HYBRID SIGNAL TRANSDUCTION HISTIDINE KINASE J"/>
    <property type="match status" value="1"/>
</dbReference>
<evidence type="ECO:0000256" key="12">
    <source>
        <dbReference type="PROSITE-ProRule" id="PRU00169"/>
    </source>
</evidence>
<keyword evidence="16" id="KW-1185">Reference proteome</keyword>
<dbReference type="Pfam" id="PF00072">
    <property type="entry name" value="Response_reg"/>
    <property type="match status" value="1"/>
</dbReference>
<dbReference type="Pfam" id="PF02518">
    <property type="entry name" value="HATPase_c"/>
    <property type="match status" value="1"/>
</dbReference>
<dbReference type="InterPro" id="IPR036097">
    <property type="entry name" value="HisK_dim/P_sf"/>
</dbReference>
<name>E6XEP4_CELAD</name>
<dbReference type="InterPro" id="IPR005467">
    <property type="entry name" value="His_kinase_dom"/>
</dbReference>
<keyword evidence="10" id="KW-0902">Two-component regulatory system</keyword>
<dbReference type="eggNOG" id="COG4251">
    <property type="taxonomic scope" value="Bacteria"/>
</dbReference>
<dbReference type="InterPro" id="IPR036890">
    <property type="entry name" value="HATPase_C_sf"/>
</dbReference>
<evidence type="ECO:0000256" key="8">
    <source>
        <dbReference type="ARBA" id="ARBA00022840"/>
    </source>
</evidence>
<dbReference type="InterPro" id="IPR011006">
    <property type="entry name" value="CheY-like_superfamily"/>
</dbReference>
<evidence type="ECO:0000256" key="9">
    <source>
        <dbReference type="ARBA" id="ARBA00022989"/>
    </source>
</evidence>
<evidence type="ECO:0000256" key="2">
    <source>
        <dbReference type="ARBA" id="ARBA00004651"/>
    </source>
</evidence>
<dbReference type="CDD" id="cd17546">
    <property type="entry name" value="REC_hyHK_CKI1_RcsC-like"/>
    <property type="match status" value="1"/>
</dbReference>